<reference evidence="1 2" key="1">
    <citation type="submission" date="2016-11" db="EMBL/GenBank/DDBJ databases">
        <authorList>
            <person name="Jaros S."/>
            <person name="Januszkiewicz K."/>
            <person name="Wedrychowicz H."/>
        </authorList>
    </citation>
    <scope>NUCLEOTIDE SEQUENCE [LARGE SCALE GENOMIC DNA]</scope>
    <source>
        <strain evidence="1 2">BPI-34</strain>
    </source>
</reference>
<gene>
    <name evidence="1" type="ORF">SAMN04488494_0042</name>
</gene>
<evidence type="ECO:0000313" key="2">
    <source>
        <dbReference type="Proteomes" id="UP000184280"/>
    </source>
</evidence>
<proteinExistence type="predicted"/>
<accession>A0A1M7NHY5</accession>
<evidence type="ECO:0000313" key="1">
    <source>
        <dbReference type="EMBL" id="SHN03398.1"/>
    </source>
</evidence>
<name>A0A1M7NHY5_XYLRU</name>
<dbReference type="Proteomes" id="UP000184280">
    <property type="component" value="Unassembled WGS sequence"/>
</dbReference>
<dbReference type="EMBL" id="FRCJ01000010">
    <property type="protein sequence ID" value="SHN03398.1"/>
    <property type="molecule type" value="Genomic_DNA"/>
</dbReference>
<sequence length="51" mass="6188">MTYLNQFHKEAMERTMKKIVEFKKSPMNSKDFADYMRRNLELAKQMELASK</sequence>
<dbReference type="RefSeq" id="WP_170857889.1">
    <property type="nucleotide sequence ID" value="NZ_FRCJ01000010.1"/>
</dbReference>
<protein>
    <submittedName>
        <fullName evidence="1">Uncharacterized protein</fullName>
    </submittedName>
</protein>
<dbReference type="AlphaFoldDB" id="A0A1M7NHY5"/>
<organism evidence="1 2">
    <name type="scientific">Xylanibacter ruminicola</name>
    <name type="common">Prevotella ruminicola</name>
    <dbReference type="NCBI Taxonomy" id="839"/>
    <lineage>
        <taxon>Bacteria</taxon>
        <taxon>Pseudomonadati</taxon>
        <taxon>Bacteroidota</taxon>
        <taxon>Bacteroidia</taxon>
        <taxon>Bacteroidales</taxon>
        <taxon>Prevotellaceae</taxon>
        <taxon>Xylanibacter</taxon>
    </lineage>
</organism>